<keyword evidence="13" id="KW-1185">Reference proteome</keyword>
<comment type="caution">
    <text evidence="12">The sequence shown here is derived from an EMBL/GenBank/DDBJ whole genome shotgun (WGS) entry which is preliminary data.</text>
</comment>
<dbReference type="GO" id="GO:0003677">
    <property type="term" value="F:DNA binding"/>
    <property type="evidence" value="ECO:0007669"/>
    <property type="project" value="UniProtKB-UniRule"/>
</dbReference>
<dbReference type="InterPro" id="IPR003851">
    <property type="entry name" value="Znf_Dof"/>
</dbReference>
<reference evidence="12 13" key="1">
    <citation type="submission" date="2024-08" db="EMBL/GenBank/DDBJ databases">
        <title>Insights into the chromosomal genome structure of Flemingia macrophylla.</title>
        <authorList>
            <person name="Ding Y."/>
            <person name="Zhao Y."/>
            <person name="Bi W."/>
            <person name="Wu M."/>
            <person name="Zhao G."/>
            <person name="Gong Y."/>
            <person name="Li W."/>
            <person name="Zhang P."/>
        </authorList>
    </citation>
    <scope>NUCLEOTIDE SEQUENCE [LARGE SCALE GENOMIC DNA]</scope>
    <source>
        <strain evidence="12">DYQJB</strain>
        <tissue evidence="12">Leaf</tissue>
    </source>
</reference>
<comment type="function">
    <text evidence="9">Transcription factor that binds specifically to a 5'-AA[AG]G-3' consensus core sequence.</text>
</comment>
<dbReference type="PANTHER" id="PTHR31992:SF267">
    <property type="entry name" value="DOF ZINC FINGER PROTEIN"/>
    <property type="match status" value="1"/>
</dbReference>
<evidence type="ECO:0000256" key="9">
    <source>
        <dbReference type="RuleBase" id="RU369094"/>
    </source>
</evidence>
<evidence type="ECO:0000256" key="6">
    <source>
        <dbReference type="ARBA" id="ARBA00023163"/>
    </source>
</evidence>
<dbReference type="PROSITE" id="PS50884">
    <property type="entry name" value="ZF_DOF_2"/>
    <property type="match status" value="1"/>
</dbReference>
<proteinExistence type="predicted"/>
<accession>A0ABD1M0S6</accession>
<dbReference type="GO" id="GO:0008270">
    <property type="term" value="F:zinc ion binding"/>
    <property type="evidence" value="ECO:0007669"/>
    <property type="project" value="UniProtKB-KW"/>
</dbReference>
<evidence type="ECO:0000256" key="1">
    <source>
        <dbReference type="ARBA" id="ARBA00022723"/>
    </source>
</evidence>
<keyword evidence="2 8" id="KW-0863">Zinc-finger</keyword>
<gene>
    <name evidence="12" type="ORF">Fmac_022172</name>
</gene>
<comment type="subcellular location">
    <subcellularLocation>
        <location evidence="8 9">Nucleus</location>
    </subcellularLocation>
</comment>
<dbReference type="PANTHER" id="PTHR31992">
    <property type="entry name" value="DOF ZINC FINGER PROTEIN DOF1.4-RELATED"/>
    <property type="match status" value="1"/>
</dbReference>
<evidence type="ECO:0000313" key="12">
    <source>
        <dbReference type="EMBL" id="KAL2328745.1"/>
    </source>
</evidence>
<dbReference type="GO" id="GO:0003700">
    <property type="term" value="F:DNA-binding transcription factor activity"/>
    <property type="evidence" value="ECO:0007669"/>
    <property type="project" value="UniProtKB-UniRule"/>
</dbReference>
<feature type="compositionally biased region" description="Polar residues" evidence="10">
    <location>
        <begin position="13"/>
        <end position="31"/>
    </location>
</feature>
<dbReference type="EMBL" id="JBGMDY010000007">
    <property type="protein sequence ID" value="KAL2328745.1"/>
    <property type="molecule type" value="Genomic_DNA"/>
</dbReference>
<keyword evidence="3 9" id="KW-0862">Zinc</keyword>
<keyword evidence="1 9" id="KW-0479">Metal-binding</keyword>
<evidence type="ECO:0000259" key="11">
    <source>
        <dbReference type="PROSITE" id="PS50884"/>
    </source>
</evidence>
<dbReference type="AlphaFoldDB" id="A0ABD1M0S6"/>
<evidence type="ECO:0000256" key="3">
    <source>
        <dbReference type="ARBA" id="ARBA00022833"/>
    </source>
</evidence>
<dbReference type="GO" id="GO:0005634">
    <property type="term" value="C:nucleus"/>
    <property type="evidence" value="ECO:0007669"/>
    <property type="project" value="UniProtKB-SubCell"/>
</dbReference>
<feature type="compositionally biased region" description="Basic residues" evidence="10">
    <location>
        <begin position="122"/>
        <end position="132"/>
    </location>
</feature>
<feature type="region of interest" description="Disordered" evidence="10">
    <location>
        <begin position="116"/>
        <end position="169"/>
    </location>
</feature>
<feature type="compositionally biased region" description="Polar residues" evidence="10">
    <location>
        <begin position="133"/>
        <end position="155"/>
    </location>
</feature>
<keyword evidence="6 9" id="KW-0804">Transcription</keyword>
<evidence type="ECO:0000313" key="13">
    <source>
        <dbReference type="Proteomes" id="UP001603857"/>
    </source>
</evidence>
<evidence type="ECO:0000256" key="7">
    <source>
        <dbReference type="ARBA" id="ARBA00023242"/>
    </source>
</evidence>
<dbReference type="Pfam" id="PF02701">
    <property type="entry name" value="Zn_ribbon_Dof"/>
    <property type="match status" value="1"/>
</dbReference>
<evidence type="ECO:0000256" key="4">
    <source>
        <dbReference type="ARBA" id="ARBA00023015"/>
    </source>
</evidence>
<feature type="domain" description="Dof-type" evidence="11">
    <location>
        <begin position="72"/>
        <end position="126"/>
    </location>
</feature>
<keyword evidence="5 8" id="KW-0238">DNA-binding</keyword>
<feature type="region of interest" description="Disordered" evidence="10">
    <location>
        <begin position="12"/>
        <end position="39"/>
    </location>
</feature>
<evidence type="ECO:0000256" key="8">
    <source>
        <dbReference type="PROSITE-ProRule" id="PRU00071"/>
    </source>
</evidence>
<evidence type="ECO:0000256" key="10">
    <source>
        <dbReference type="SAM" id="MobiDB-lite"/>
    </source>
</evidence>
<name>A0ABD1M0S6_9FABA</name>
<keyword evidence="7 8" id="KW-0539">Nucleus</keyword>
<dbReference type="InterPro" id="IPR045174">
    <property type="entry name" value="Dof"/>
</dbReference>
<organism evidence="12 13">
    <name type="scientific">Flemingia macrophylla</name>
    <dbReference type="NCBI Taxonomy" id="520843"/>
    <lineage>
        <taxon>Eukaryota</taxon>
        <taxon>Viridiplantae</taxon>
        <taxon>Streptophyta</taxon>
        <taxon>Embryophyta</taxon>
        <taxon>Tracheophyta</taxon>
        <taxon>Spermatophyta</taxon>
        <taxon>Magnoliopsida</taxon>
        <taxon>eudicotyledons</taxon>
        <taxon>Gunneridae</taxon>
        <taxon>Pentapetalae</taxon>
        <taxon>rosids</taxon>
        <taxon>fabids</taxon>
        <taxon>Fabales</taxon>
        <taxon>Fabaceae</taxon>
        <taxon>Papilionoideae</taxon>
        <taxon>50 kb inversion clade</taxon>
        <taxon>NPAAA clade</taxon>
        <taxon>indigoferoid/millettioid clade</taxon>
        <taxon>Phaseoleae</taxon>
        <taxon>Flemingia</taxon>
    </lineage>
</organism>
<sequence length="410" mass="44773">MVFSCNPVFVDPSNWQQQPNHPQANGGDNSHQLLPPLPPQQPHAEGFVGSIRPGSMADRARLANIPPPEAALKCPRCESTNTKFCYFNNYSLSQPRHFCKTCRRYWTREGALRNVPVGGGCRRNKKNKRNHSNKSPASSEKQTLSGSSSLIPSVETTHEPLGQFPQPPNIPFMASLQSLNRYAVGNMGSGSREIHEQNDHMGFQIGSGGGNSSVPGGGMNQWRLQQFPFLNGFESTSAGSYPFQNESIEAPSGLVGDLATNSRVSQMPSVKMEENGAMNLSRIPLSVPENHQYYSWTDISGLASSSARHLFTVANLYQCPEAGVKFNSPSLFYESEVLGNFKILLSLLQPSFFAQMLDNDDIGEVGLEAIAVDLVNDDVEGVEVVLVDEGVQEDVVGENVELKVEEADQG</sequence>
<evidence type="ECO:0000256" key="5">
    <source>
        <dbReference type="ARBA" id="ARBA00023125"/>
    </source>
</evidence>
<evidence type="ECO:0000256" key="2">
    <source>
        <dbReference type="ARBA" id="ARBA00022771"/>
    </source>
</evidence>
<keyword evidence="4 9" id="KW-0805">Transcription regulation</keyword>
<protein>
    <recommendedName>
        <fullName evidence="9">Dof zinc finger protein</fullName>
    </recommendedName>
</protein>
<dbReference type="Proteomes" id="UP001603857">
    <property type="component" value="Unassembled WGS sequence"/>
</dbReference>